<dbReference type="InterPro" id="IPR025272">
    <property type="entry name" value="SocA_Panacea"/>
</dbReference>
<feature type="domain" description="Antitoxin SocA-like Panacea" evidence="1">
    <location>
        <begin position="35"/>
        <end position="126"/>
    </location>
</feature>
<reference evidence="2 3" key="1">
    <citation type="submission" date="2018-10" db="EMBL/GenBank/DDBJ databases">
        <title>Butyricimonas faecalis sp. nov., isolated from human faeces and emended description of the genus Butyricimonas.</title>
        <authorList>
            <person name="Le Roy T."/>
            <person name="Van der Smissen P."/>
            <person name="Paquot A."/>
            <person name="Delzenne N."/>
            <person name="Muccioli G."/>
            <person name="Collet J.-F."/>
            <person name="Cani P.D."/>
        </authorList>
    </citation>
    <scope>NUCLEOTIDE SEQUENCE [LARGE SCALE GENOMIC DNA]</scope>
    <source>
        <strain evidence="2 3">H184</strain>
    </source>
</reference>
<proteinExistence type="predicted"/>
<evidence type="ECO:0000313" key="3">
    <source>
        <dbReference type="Proteomes" id="UP000270673"/>
    </source>
</evidence>
<protein>
    <submittedName>
        <fullName evidence="2">DUF4065 domain-containing protein</fullName>
    </submittedName>
</protein>
<dbReference type="RefSeq" id="WP_106481569.1">
    <property type="nucleotide sequence ID" value="NZ_CP032819.1"/>
</dbReference>
<sequence length="161" mass="18679">MATNFTELNFDSIDIAKAIRYSAKQHNLSVNMTQIQKLMYIIYGTILVIHKERLTTEHPSAWPYGPVFPRVHKKIKLSDDITEEAYNEIKNRCSFITSIIDQVVQKFGKLSAGQLSEWSHQKDSPWDIAVQNSGGKWNTKLDDEDIFNYFFSFVKLNDDEQ</sequence>
<dbReference type="EMBL" id="CP032819">
    <property type="protein sequence ID" value="AZS31175.1"/>
    <property type="molecule type" value="Genomic_DNA"/>
</dbReference>
<dbReference type="KEGG" id="buy:D8S85_17515"/>
<keyword evidence="3" id="KW-1185">Reference proteome</keyword>
<dbReference type="AlphaFoldDB" id="A0A3Q9IUM2"/>
<evidence type="ECO:0000259" key="1">
    <source>
        <dbReference type="Pfam" id="PF13274"/>
    </source>
</evidence>
<organism evidence="2 3">
    <name type="scientific">Butyricimonas faecalis</name>
    <dbReference type="NCBI Taxonomy" id="2093856"/>
    <lineage>
        <taxon>Bacteria</taxon>
        <taxon>Pseudomonadati</taxon>
        <taxon>Bacteroidota</taxon>
        <taxon>Bacteroidia</taxon>
        <taxon>Bacteroidales</taxon>
        <taxon>Odoribacteraceae</taxon>
        <taxon>Butyricimonas</taxon>
    </lineage>
</organism>
<dbReference type="Proteomes" id="UP000270673">
    <property type="component" value="Chromosome"/>
</dbReference>
<accession>A0A3Q9IUM2</accession>
<name>A0A3Q9IUM2_9BACT</name>
<evidence type="ECO:0000313" key="2">
    <source>
        <dbReference type="EMBL" id="AZS31175.1"/>
    </source>
</evidence>
<gene>
    <name evidence="2" type="ORF">D8S85_17515</name>
</gene>
<dbReference type="OrthoDB" id="9799173at2"/>
<dbReference type="Pfam" id="PF13274">
    <property type="entry name" value="SocA_Panacea"/>
    <property type="match status" value="1"/>
</dbReference>